<dbReference type="InterPro" id="IPR004167">
    <property type="entry name" value="PSBD"/>
</dbReference>
<evidence type="ECO:0000256" key="5">
    <source>
        <dbReference type="ARBA" id="ARBA00023315"/>
    </source>
</evidence>
<dbReference type="CDD" id="cd06849">
    <property type="entry name" value="lipoyl_domain"/>
    <property type="match status" value="1"/>
</dbReference>
<feature type="domain" description="Peripheral subunit-binding (PSBD)" evidence="9">
    <location>
        <begin position="110"/>
        <end position="147"/>
    </location>
</feature>
<dbReference type="PROSITE" id="PS00189">
    <property type="entry name" value="LIPOYL"/>
    <property type="match status" value="1"/>
</dbReference>
<dbReference type="InterPro" id="IPR023213">
    <property type="entry name" value="CAT-like_dom_sf"/>
</dbReference>
<evidence type="ECO:0000256" key="4">
    <source>
        <dbReference type="ARBA" id="ARBA00022823"/>
    </source>
</evidence>
<evidence type="ECO:0000256" key="2">
    <source>
        <dbReference type="ARBA" id="ARBA00007317"/>
    </source>
</evidence>
<dbReference type="Gene3D" id="4.10.320.10">
    <property type="entry name" value="E3-binding domain"/>
    <property type="match status" value="1"/>
</dbReference>
<comment type="cofactor">
    <cofactor evidence="1 6">
        <name>(R)-lipoate</name>
        <dbReference type="ChEBI" id="CHEBI:83088"/>
    </cofactor>
</comment>
<evidence type="ECO:0000256" key="7">
    <source>
        <dbReference type="SAM" id="MobiDB-lite"/>
    </source>
</evidence>
<gene>
    <name evidence="10" type="ORF">CU635_19410</name>
    <name evidence="11" type="ORF">CVD25_07125</name>
</gene>
<dbReference type="EC" id="2.3.1.-" evidence="6"/>
<dbReference type="InterPro" id="IPR000089">
    <property type="entry name" value="Biotin_lipoyl"/>
</dbReference>
<evidence type="ECO:0000256" key="1">
    <source>
        <dbReference type="ARBA" id="ARBA00001938"/>
    </source>
</evidence>
<keyword evidence="5 6" id="KW-0012">Acyltransferase</keyword>
<evidence type="ECO:0000256" key="3">
    <source>
        <dbReference type="ARBA" id="ARBA00022679"/>
    </source>
</evidence>
<evidence type="ECO:0000313" key="11">
    <source>
        <dbReference type="EMBL" id="PLR98682.1"/>
    </source>
</evidence>
<dbReference type="SUPFAM" id="SSF52777">
    <property type="entry name" value="CoA-dependent acyltransferases"/>
    <property type="match status" value="1"/>
</dbReference>
<dbReference type="Proteomes" id="UP000235114">
    <property type="component" value="Unassembled WGS sequence"/>
</dbReference>
<dbReference type="Proteomes" id="UP000234951">
    <property type="component" value="Unassembled WGS sequence"/>
</dbReference>
<dbReference type="AlphaFoldDB" id="A0A2N5GHC2"/>
<dbReference type="Pfam" id="PF00198">
    <property type="entry name" value="2-oxoacid_dh"/>
    <property type="match status" value="1"/>
</dbReference>
<evidence type="ECO:0000259" key="9">
    <source>
        <dbReference type="PROSITE" id="PS51826"/>
    </source>
</evidence>
<organism evidence="10 12">
    <name type="scientific">Bacillus canaveralius</name>
    <dbReference type="NCBI Taxonomy" id="1403243"/>
    <lineage>
        <taxon>Bacteria</taxon>
        <taxon>Bacillati</taxon>
        <taxon>Bacillota</taxon>
        <taxon>Bacilli</taxon>
        <taxon>Bacillales</taxon>
        <taxon>Bacillaceae</taxon>
        <taxon>Bacillus</taxon>
    </lineage>
</organism>
<dbReference type="SUPFAM" id="SSF51230">
    <property type="entry name" value="Single hybrid motif"/>
    <property type="match status" value="1"/>
</dbReference>
<feature type="region of interest" description="Disordered" evidence="7">
    <location>
        <begin position="128"/>
        <end position="155"/>
    </location>
</feature>
<accession>A0A2N5GHC2</accession>
<proteinExistence type="inferred from homology"/>
<dbReference type="Pfam" id="PF00364">
    <property type="entry name" value="Biotin_lipoyl"/>
    <property type="match status" value="1"/>
</dbReference>
<dbReference type="PANTHER" id="PTHR43178">
    <property type="entry name" value="DIHYDROLIPOAMIDE ACETYLTRANSFERASE COMPONENT OF PYRUVATE DEHYDROGENASE COMPLEX"/>
    <property type="match status" value="1"/>
</dbReference>
<dbReference type="InterPro" id="IPR050743">
    <property type="entry name" value="2-oxoacid_DH_E2_comp"/>
</dbReference>
<dbReference type="SUPFAM" id="SSF47005">
    <property type="entry name" value="Peripheral subunit-binding domain of 2-oxo acid dehydrogenase complex"/>
    <property type="match status" value="1"/>
</dbReference>
<dbReference type="InterPro" id="IPR036625">
    <property type="entry name" value="E3-bd_dom_sf"/>
</dbReference>
<dbReference type="Gene3D" id="2.40.50.100">
    <property type="match status" value="1"/>
</dbReference>
<comment type="similarity">
    <text evidence="2 6">Belongs to the 2-oxoacid dehydrogenase family.</text>
</comment>
<dbReference type="OrthoDB" id="9805770at2"/>
<dbReference type="RefSeq" id="WP_101579022.1">
    <property type="nucleotide sequence ID" value="NZ_PGVA01000057.1"/>
</dbReference>
<reference evidence="10 12" key="1">
    <citation type="submission" date="2017-11" db="EMBL/GenBank/DDBJ databases">
        <title>Comparitive Functional Genomics of Dry Heat Resistant strains isolated from the Viking Spacecraft.</title>
        <authorList>
            <person name="Seuylemezian A."/>
            <person name="Cooper K."/>
            <person name="Vaishampayan P."/>
        </authorList>
    </citation>
    <scope>NUCLEOTIDE SEQUENCE [LARGE SCALE GENOMIC DNA]</scope>
    <source>
        <strain evidence="10 12">M4.6</strain>
    </source>
</reference>
<evidence type="ECO:0000256" key="6">
    <source>
        <dbReference type="RuleBase" id="RU003423"/>
    </source>
</evidence>
<keyword evidence="13" id="KW-1185">Reference proteome</keyword>
<dbReference type="EMBL" id="PGVA01000057">
    <property type="protein sequence ID" value="PLR80175.1"/>
    <property type="molecule type" value="Genomic_DNA"/>
</dbReference>
<protein>
    <recommendedName>
        <fullName evidence="6">Dihydrolipoamide acetyltransferase component of pyruvate dehydrogenase complex</fullName>
        <ecNumber evidence="6">2.3.1.-</ecNumber>
    </recommendedName>
</protein>
<dbReference type="PANTHER" id="PTHR43178:SF5">
    <property type="entry name" value="LIPOAMIDE ACYLTRANSFERASE COMPONENT OF BRANCHED-CHAIN ALPHA-KETO ACID DEHYDROGENASE COMPLEX, MITOCHONDRIAL"/>
    <property type="match status" value="1"/>
</dbReference>
<dbReference type="Gene3D" id="3.30.559.10">
    <property type="entry name" value="Chloramphenicol acetyltransferase-like domain"/>
    <property type="match status" value="1"/>
</dbReference>
<comment type="caution">
    <text evidence="10">The sequence shown here is derived from an EMBL/GenBank/DDBJ whole genome shotgun (WGS) entry which is preliminary data.</text>
</comment>
<evidence type="ECO:0000313" key="10">
    <source>
        <dbReference type="EMBL" id="PLR80175.1"/>
    </source>
</evidence>
<evidence type="ECO:0000313" key="12">
    <source>
        <dbReference type="Proteomes" id="UP000234951"/>
    </source>
</evidence>
<feature type="domain" description="Lipoyl-binding" evidence="8">
    <location>
        <begin position="1"/>
        <end position="76"/>
    </location>
</feature>
<dbReference type="InterPro" id="IPR001078">
    <property type="entry name" value="2-oxoacid_DH_actylTfrase"/>
</dbReference>
<dbReference type="GO" id="GO:0016407">
    <property type="term" value="F:acetyltransferase activity"/>
    <property type="evidence" value="ECO:0007669"/>
    <property type="project" value="TreeGrafter"/>
</dbReference>
<dbReference type="Pfam" id="PF02817">
    <property type="entry name" value="E3_binding"/>
    <property type="match status" value="1"/>
</dbReference>
<dbReference type="PROSITE" id="PS51826">
    <property type="entry name" value="PSBD"/>
    <property type="match status" value="1"/>
</dbReference>
<keyword evidence="3 6" id="KW-0808">Transferase</keyword>
<dbReference type="EMBL" id="PGVD01000020">
    <property type="protein sequence ID" value="PLR98682.1"/>
    <property type="molecule type" value="Genomic_DNA"/>
</dbReference>
<evidence type="ECO:0000313" key="13">
    <source>
        <dbReference type="Proteomes" id="UP000235114"/>
    </source>
</evidence>
<reference evidence="11 13" key="2">
    <citation type="submission" date="2017-12" db="EMBL/GenBank/DDBJ databases">
        <title>Comparative Functional Genomics of Dry Heat Resistant strains isolated from the Viking Spacecraft.</title>
        <authorList>
            <person name="Seuylemezian A."/>
            <person name="Cooper K."/>
            <person name="Vaishampayan P."/>
        </authorList>
    </citation>
    <scope>NUCLEOTIDE SEQUENCE [LARGE SCALE GENOMIC DNA]</scope>
    <source>
        <strain evidence="11 13">ATCC 29669</strain>
    </source>
</reference>
<dbReference type="PROSITE" id="PS50968">
    <property type="entry name" value="BIOTINYL_LIPOYL"/>
    <property type="match status" value="1"/>
</dbReference>
<dbReference type="InterPro" id="IPR011053">
    <property type="entry name" value="Single_hybrid_motif"/>
</dbReference>
<dbReference type="GO" id="GO:0005737">
    <property type="term" value="C:cytoplasm"/>
    <property type="evidence" value="ECO:0007669"/>
    <property type="project" value="TreeGrafter"/>
</dbReference>
<dbReference type="InterPro" id="IPR003016">
    <property type="entry name" value="2-oxoA_DH_lipoyl-BS"/>
</dbReference>
<name>A0A2N5GHC2_9BACI</name>
<dbReference type="GO" id="GO:0031405">
    <property type="term" value="F:lipoic acid binding"/>
    <property type="evidence" value="ECO:0007669"/>
    <property type="project" value="TreeGrafter"/>
</dbReference>
<sequence>MFEVKLPQTSEEDLESVIVFWHKSEGDPVKEGDVLVEVQTEKAVFEIEAEESGVLKEILVPRGEVAGVGDVLAKIETAAEISVDVEQTDPAGEEPPKMSAAEAADPQFVRASPRVRRLARELGVDLASVKGTGRNGQPTEEDVRQASSQEDSSEYTAVPFSGVRKTIARRMSDSLQETAQLTETAWADVTLLDQERNRIQDSPSWNDLLLFAVVKSLSAHPEINAHVHEDQIHQYVKVHLGVAVDTEQGLFVPVVRNADELSLIELKERISQLVEKAKHNRLSTEELSGASFTVTNLGSFGIQFFTPIINRPEAAILGAGKIETDLILKVGQPAERKRLPLSLTFDHRAIDGAPAARFLQTVIRCLEEPAELLEEVLAK</sequence>
<evidence type="ECO:0000259" key="8">
    <source>
        <dbReference type="PROSITE" id="PS50968"/>
    </source>
</evidence>
<keyword evidence="4 6" id="KW-0450">Lipoyl</keyword>